<gene>
    <name evidence="1" type="ORF">ALQ49_04315</name>
</gene>
<sequence>MQKFLPSLWRISMPNLEAVTAASQRPDNWSSSNAPCCARYQIVAEAEPALLCQVLNLLAMQYLIPHQLTVVQQESTLIIDLHVARLSWHRAQVIGEKMRNLIDVYSVEVEQIDALNTPQTHVALATG</sequence>
<dbReference type="EMBL" id="RBPL01000030">
    <property type="protein sequence ID" value="RMO00850.1"/>
    <property type="molecule type" value="Genomic_DNA"/>
</dbReference>
<organism evidence="1 2">
    <name type="scientific">Pseudomonas syringae pv. apii</name>
    <dbReference type="NCBI Taxonomy" id="81036"/>
    <lineage>
        <taxon>Bacteria</taxon>
        <taxon>Pseudomonadati</taxon>
        <taxon>Pseudomonadota</taxon>
        <taxon>Gammaproteobacteria</taxon>
        <taxon>Pseudomonadales</taxon>
        <taxon>Pseudomonadaceae</taxon>
        <taxon>Pseudomonas</taxon>
    </lineage>
</organism>
<proteinExistence type="predicted"/>
<name>A0A3M3RWQ1_9PSED</name>
<accession>A0A3M3RWQ1</accession>
<protein>
    <submittedName>
        <fullName evidence="1">Uncharacterized protein</fullName>
    </submittedName>
</protein>
<dbReference type="Proteomes" id="UP000278062">
    <property type="component" value="Unassembled WGS sequence"/>
</dbReference>
<comment type="caution">
    <text evidence="1">The sequence shown here is derived from an EMBL/GenBank/DDBJ whole genome shotgun (WGS) entry which is preliminary data.</text>
</comment>
<dbReference type="AlphaFoldDB" id="A0A3M3RWQ1"/>
<evidence type="ECO:0000313" key="2">
    <source>
        <dbReference type="Proteomes" id="UP000278062"/>
    </source>
</evidence>
<evidence type="ECO:0000313" key="1">
    <source>
        <dbReference type="EMBL" id="RMO00850.1"/>
    </source>
</evidence>
<reference evidence="1 2" key="1">
    <citation type="submission" date="2018-08" db="EMBL/GenBank/DDBJ databases">
        <title>Recombination of ecologically and evolutionarily significant loci maintains genetic cohesion in the Pseudomonas syringae species complex.</title>
        <authorList>
            <person name="Dillon M."/>
            <person name="Thakur S."/>
            <person name="Almeida R.N.D."/>
            <person name="Weir B.S."/>
            <person name="Guttman D.S."/>
        </authorList>
    </citation>
    <scope>NUCLEOTIDE SEQUENCE [LARGE SCALE GENOMIC DNA]</scope>
    <source>
        <strain evidence="1 2">1089_5</strain>
    </source>
</reference>